<dbReference type="RefSeq" id="WP_376801446.1">
    <property type="nucleotide sequence ID" value="NZ_DBNB01000021.1"/>
</dbReference>
<evidence type="ECO:0000313" key="3">
    <source>
        <dbReference type="EMBL" id="OQW49840.1"/>
    </source>
</evidence>
<dbReference type="EMBL" id="LWDL01000030">
    <property type="protein sequence ID" value="OQW49840.1"/>
    <property type="molecule type" value="Genomic_DNA"/>
</dbReference>
<dbReference type="SUPFAM" id="SSF54506">
    <property type="entry name" value="Diaminopimelate epimerase-like"/>
    <property type="match status" value="1"/>
</dbReference>
<dbReference type="Proteomes" id="UP000192872">
    <property type="component" value="Unassembled WGS sequence"/>
</dbReference>
<dbReference type="SFLD" id="SFLDS00028">
    <property type="entry name" value="Proline_Racemase"/>
    <property type="match status" value="1"/>
</dbReference>
<keyword evidence="2" id="KW-0413">Isomerase</keyword>
<evidence type="ECO:0008006" key="5">
    <source>
        <dbReference type="Google" id="ProtNLM"/>
    </source>
</evidence>
<name>A0A1W9HQV0_9HYPH</name>
<dbReference type="FunFam" id="3.10.310.10:FF:000005">
    <property type="entry name" value="Proline racemase"/>
    <property type="match status" value="1"/>
</dbReference>
<dbReference type="Gene3D" id="3.10.310.10">
    <property type="entry name" value="Diaminopimelate Epimerase, Chain A, domain 1"/>
    <property type="match status" value="2"/>
</dbReference>
<gene>
    <name evidence="3" type="ORF">A4S15_14135</name>
</gene>
<accession>A0A1W9HQV0</accession>
<dbReference type="GO" id="GO:0047580">
    <property type="term" value="F:4-hydroxyproline epimerase activity"/>
    <property type="evidence" value="ECO:0007669"/>
    <property type="project" value="TreeGrafter"/>
</dbReference>
<dbReference type="PIRSF" id="PIRSF029792">
    <property type="entry name" value="Pro_racemase"/>
    <property type="match status" value="1"/>
</dbReference>
<proteinExistence type="inferred from homology"/>
<dbReference type="PANTHER" id="PTHR33442:SF5">
    <property type="entry name" value="BIFUNCTIONAL TRANS-3-HYDROXY-L-PROLINE DEHYDRATASE_2-EPIMERASE"/>
    <property type="match status" value="1"/>
</dbReference>
<evidence type="ECO:0000313" key="4">
    <source>
        <dbReference type="Proteomes" id="UP000192872"/>
    </source>
</evidence>
<dbReference type="GO" id="GO:0050346">
    <property type="term" value="F:trans-L-3-hydroxyproline dehydratase activity"/>
    <property type="evidence" value="ECO:0007669"/>
    <property type="project" value="UniProtKB-ARBA"/>
</dbReference>
<comment type="caution">
    <text evidence="3">The sequence shown here is derived from an EMBL/GenBank/DDBJ whole genome shotgun (WGS) entry which is preliminary data.</text>
</comment>
<sequence>MQARRVIQVVGCHAEGEIGDVIVGGILPPPGDSVFAMMQAFAREQDGLRRFLLCEPRGSVARHINLIVPAKRPDCAAGAIIMEPTEYPPMSGSNTICIATVLLETGMVAMVEPETRFRLDMPGGPVDVVARCQNGKCRSVILRNVACQALLLDQKLRLGDGREIVIDIAYGGMIYALVDATRLGLRLEAGEARALAELGEAVRVAARAQFPDVAHPENPAIRGVSIVQLNAPFAGPGTVARNTCIVAPGRSDRSPTGTGLSARLAVLHARGEMTLGDSLVHESLIGSRFRGVIEEEAQLGGRPAIIPSIEGRGWITGFHHYVLDPSDPYPEGYVLSDTWGVGDGGRTMLSQE</sequence>
<evidence type="ECO:0000256" key="2">
    <source>
        <dbReference type="ARBA" id="ARBA00023235"/>
    </source>
</evidence>
<dbReference type="STRING" id="1827387.A4S15_14135"/>
<reference evidence="3 4" key="1">
    <citation type="journal article" date="2017" name="Water Res.">
        <title>Comammox in drinking water systems.</title>
        <authorList>
            <person name="Wang Y."/>
            <person name="Ma L."/>
            <person name="Mao Y."/>
            <person name="Jiang X."/>
            <person name="Xia Y."/>
            <person name="Yu K."/>
            <person name="Li B."/>
            <person name="Zhang T."/>
        </authorList>
    </citation>
    <scope>NUCLEOTIDE SEQUENCE [LARGE SCALE GENOMIC DNA]</scope>
    <source>
        <strain evidence="3">SG_bin8</strain>
    </source>
</reference>
<dbReference type="AlphaFoldDB" id="A0A1W9HQV0"/>
<protein>
    <recommendedName>
        <fullName evidence="5">Proline racemase</fullName>
    </recommendedName>
</protein>
<dbReference type="Pfam" id="PF05544">
    <property type="entry name" value="Pro_racemase"/>
    <property type="match status" value="1"/>
</dbReference>
<comment type="similarity">
    <text evidence="1">Belongs to the proline racemase family.</text>
</comment>
<evidence type="ECO:0000256" key="1">
    <source>
        <dbReference type="ARBA" id="ARBA00007529"/>
    </source>
</evidence>
<dbReference type="InterPro" id="IPR008794">
    <property type="entry name" value="Pro_racemase_fam"/>
</dbReference>
<dbReference type="PANTHER" id="PTHR33442">
    <property type="entry name" value="TRANS-3-HYDROXY-L-PROLINE DEHYDRATASE"/>
    <property type="match status" value="1"/>
</dbReference>
<organism evidence="3 4">
    <name type="scientific">Candidatus Raskinella chloraquaticus</name>
    <dbReference type="NCBI Taxonomy" id="1951219"/>
    <lineage>
        <taxon>Bacteria</taxon>
        <taxon>Pseudomonadati</taxon>
        <taxon>Pseudomonadota</taxon>
        <taxon>Alphaproteobacteria</taxon>
        <taxon>Hyphomicrobiales</taxon>
        <taxon>Phreatobacteraceae</taxon>
        <taxon>Candidatus Raskinella</taxon>
    </lineage>
</organism>